<dbReference type="EMBL" id="PSQJ01000004">
    <property type="protein sequence ID" value="PTL86392.1"/>
    <property type="molecule type" value="Genomic_DNA"/>
</dbReference>
<comment type="caution">
    <text evidence="1">The sequence shown here is derived from an EMBL/GenBank/DDBJ whole genome shotgun (WGS) entry which is preliminary data.</text>
</comment>
<evidence type="ECO:0000313" key="1">
    <source>
        <dbReference type="EMBL" id="PTL86392.1"/>
    </source>
</evidence>
<organism evidence="1 2">
    <name type="scientific">Candidatus Liberibacter europaeus</name>
    <dbReference type="NCBI Taxonomy" id="744859"/>
    <lineage>
        <taxon>Bacteria</taxon>
        <taxon>Pseudomonadati</taxon>
        <taxon>Pseudomonadota</taxon>
        <taxon>Alphaproteobacteria</taxon>
        <taxon>Hyphomicrobiales</taxon>
        <taxon>Rhizobiaceae</taxon>
        <taxon>Liberibacter</taxon>
    </lineage>
</organism>
<dbReference type="Proteomes" id="UP000240811">
    <property type="component" value="Unassembled WGS sequence"/>
</dbReference>
<dbReference type="AlphaFoldDB" id="A0A2T4VX86"/>
<name>A0A2T4VX86_9HYPH</name>
<evidence type="ECO:0000313" key="2">
    <source>
        <dbReference type="Proteomes" id="UP000240811"/>
    </source>
</evidence>
<gene>
    <name evidence="1" type="ORF">C4617_04125</name>
</gene>
<sequence>MVTKKNALSAIIISSSVLLNGCDISDDKIDSNLFNEEQIKRMVSEESEIAISGKMNIIKDDIKNKLPEDHNFIDKIKNKISFELSNILRKQ</sequence>
<accession>A0A2T4VX86</accession>
<reference evidence="2" key="1">
    <citation type="submission" date="2018-02" db="EMBL/GenBank/DDBJ databases">
        <title>Genome sequence of Candidatus Liberibacter europaeus.</title>
        <authorList>
            <person name="Frampton R.A."/>
            <person name="Thompson S.M."/>
            <person name="David C."/>
            <person name="Addison S.M."/>
            <person name="Smith G.R."/>
        </authorList>
    </citation>
    <scope>NUCLEOTIDE SEQUENCE [LARGE SCALE GENOMIC DNA]</scope>
</reference>
<proteinExistence type="predicted"/>
<protein>
    <submittedName>
        <fullName evidence="1">Uncharacterized protein</fullName>
    </submittedName>
</protein>